<protein>
    <submittedName>
        <fullName evidence="2">Uncharacterized protein</fullName>
    </submittedName>
</protein>
<accession>A0A1D1VRE0</accession>
<dbReference type="EMBL" id="BDGG01000008">
    <property type="protein sequence ID" value="GAV02753.1"/>
    <property type="molecule type" value="Genomic_DNA"/>
</dbReference>
<reference evidence="2 3" key="1">
    <citation type="journal article" date="2016" name="Nat. Commun.">
        <title>Extremotolerant tardigrade genome and improved radiotolerance of human cultured cells by tardigrade-unique protein.</title>
        <authorList>
            <person name="Hashimoto T."/>
            <person name="Horikawa D.D."/>
            <person name="Saito Y."/>
            <person name="Kuwahara H."/>
            <person name="Kozuka-Hata H."/>
            <person name="Shin-I T."/>
            <person name="Minakuchi Y."/>
            <person name="Ohishi K."/>
            <person name="Motoyama A."/>
            <person name="Aizu T."/>
            <person name="Enomoto A."/>
            <person name="Kondo K."/>
            <person name="Tanaka S."/>
            <person name="Hara Y."/>
            <person name="Koshikawa S."/>
            <person name="Sagara H."/>
            <person name="Miura T."/>
            <person name="Yokobori S."/>
            <person name="Miyagawa K."/>
            <person name="Suzuki Y."/>
            <person name="Kubo T."/>
            <person name="Oyama M."/>
            <person name="Kohara Y."/>
            <person name="Fujiyama A."/>
            <person name="Arakawa K."/>
            <person name="Katayama T."/>
            <person name="Toyoda A."/>
            <person name="Kunieda T."/>
        </authorList>
    </citation>
    <scope>NUCLEOTIDE SEQUENCE [LARGE SCALE GENOMIC DNA]</scope>
    <source>
        <strain evidence="2 3">YOKOZUNA-1</strain>
    </source>
</reference>
<dbReference type="Proteomes" id="UP000186922">
    <property type="component" value="Unassembled WGS sequence"/>
</dbReference>
<keyword evidence="1" id="KW-0812">Transmembrane</keyword>
<comment type="caution">
    <text evidence="2">The sequence shown here is derived from an EMBL/GenBank/DDBJ whole genome shotgun (WGS) entry which is preliminary data.</text>
</comment>
<dbReference type="AlphaFoldDB" id="A0A1D1VRE0"/>
<keyword evidence="1" id="KW-0472">Membrane</keyword>
<organism evidence="2 3">
    <name type="scientific">Ramazzottius varieornatus</name>
    <name type="common">Water bear</name>
    <name type="synonym">Tardigrade</name>
    <dbReference type="NCBI Taxonomy" id="947166"/>
    <lineage>
        <taxon>Eukaryota</taxon>
        <taxon>Metazoa</taxon>
        <taxon>Ecdysozoa</taxon>
        <taxon>Tardigrada</taxon>
        <taxon>Eutardigrada</taxon>
        <taxon>Parachela</taxon>
        <taxon>Hypsibioidea</taxon>
        <taxon>Ramazzottiidae</taxon>
        <taxon>Ramazzottius</taxon>
    </lineage>
</organism>
<keyword evidence="1" id="KW-1133">Transmembrane helix</keyword>
<evidence type="ECO:0000313" key="2">
    <source>
        <dbReference type="EMBL" id="GAV02753.1"/>
    </source>
</evidence>
<evidence type="ECO:0000256" key="1">
    <source>
        <dbReference type="SAM" id="Phobius"/>
    </source>
</evidence>
<proteinExistence type="predicted"/>
<evidence type="ECO:0000313" key="3">
    <source>
        <dbReference type="Proteomes" id="UP000186922"/>
    </source>
</evidence>
<sequence length="67" mass="7368">MGDWLDIYSSLLKLDATGGNLSDIVAHPKPRDDCMWVISAIVVTFLIGAASKHMNYPLGNPSYDMLK</sequence>
<feature type="transmembrane region" description="Helical" evidence="1">
    <location>
        <begin position="34"/>
        <end position="51"/>
    </location>
</feature>
<keyword evidence="3" id="KW-1185">Reference proteome</keyword>
<name>A0A1D1VRE0_RAMVA</name>
<gene>
    <name evidence="2" type="primary">RvY_13279-1</name>
    <name evidence="2" type="synonym">RvY_13279.1</name>
    <name evidence="2" type="ORF">RvY_13279</name>
</gene>